<dbReference type="Proteomes" id="UP000033058">
    <property type="component" value="Chromosome"/>
</dbReference>
<evidence type="ECO:0000256" key="1">
    <source>
        <dbReference type="ARBA" id="ARBA00008791"/>
    </source>
</evidence>
<comment type="similarity">
    <text evidence="1">Belongs to the universal stress protein A family.</text>
</comment>
<dbReference type="CDD" id="cd00293">
    <property type="entry name" value="USP-like"/>
    <property type="match status" value="1"/>
</dbReference>
<dbReference type="AlphaFoldDB" id="A0A0E3Q1Q0"/>
<evidence type="ECO:0000313" key="3">
    <source>
        <dbReference type="EMBL" id="AKB42197.1"/>
    </source>
</evidence>
<evidence type="ECO:0000259" key="2">
    <source>
        <dbReference type="Pfam" id="PF00582"/>
    </source>
</evidence>
<gene>
    <name evidence="3" type="ORF">MSMAW_3206</name>
</gene>
<proteinExistence type="inferred from homology"/>
<accession>A0A0E3Q1Q0</accession>
<organism evidence="3 4">
    <name type="scientific">Methanosarcina mazei WWM610</name>
    <dbReference type="NCBI Taxonomy" id="1434117"/>
    <lineage>
        <taxon>Archaea</taxon>
        <taxon>Methanobacteriati</taxon>
        <taxon>Methanobacteriota</taxon>
        <taxon>Stenosarchaea group</taxon>
        <taxon>Methanomicrobia</taxon>
        <taxon>Methanosarcinales</taxon>
        <taxon>Methanosarcinaceae</taxon>
        <taxon>Methanosarcina</taxon>
    </lineage>
</organism>
<protein>
    <submittedName>
        <fullName evidence="3">Universal stress protein</fullName>
    </submittedName>
</protein>
<dbReference type="Pfam" id="PF00582">
    <property type="entry name" value="Usp"/>
    <property type="match status" value="1"/>
</dbReference>
<dbReference type="Gene3D" id="3.40.50.620">
    <property type="entry name" value="HUPs"/>
    <property type="match status" value="1"/>
</dbReference>
<sequence>MGSDLYKKILIATDGTENGEKAVRAGMEIAKLSQGKAYALYVIDNTCYPAEKWNPKLKTAMEEQFKAFGLEMTATVEEAAKAAGIDVEFVIREGHPAEKILDFAEKQDIDMIVVGSLGKTDAERFLLGSVSEKVVRNAKVPVLVVREKSL</sequence>
<dbReference type="GeneID" id="24853014"/>
<dbReference type="SUPFAM" id="SSF52402">
    <property type="entry name" value="Adenine nucleotide alpha hydrolases-like"/>
    <property type="match status" value="1"/>
</dbReference>
<dbReference type="PATRIC" id="fig|1434117.4.peg.4046"/>
<dbReference type="InterPro" id="IPR014729">
    <property type="entry name" value="Rossmann-like_a/b/a_fold"/>
</dbReference>
<dbReference type="InterPro" id="IPR006015">
    <property type="entry name" value="Universal_stress_UspA"/>
</dbReference>
<name>A0A0E3Q1Q0_METMZ</name>
<dbReference type="PANTHER" id="PTHR46268">
    <property type="entry name" value="STRESS RESPONSE PROTEIN NHAX"/>
    <property type="match status" value="1"/>
</dbReference>
<dbReference type="RefSeq" id="WP_048037611.1">
    <property type="nucleotide sequence ID" value="NZ_CP009509.1"/>
</dbReference>
<dbReference type="InterPro" id="IPR006016">
    <property type="entry name" value="UspA"/>
</dbReference>
<dbReference type="HOGENOM" id="CLU_049301_11_1_2"/>
<evidence type="ECO:0000313" key="4">
    <source>
        <dbReference type="Proteomes" id="UP000033058"/>
    </source>
</evidence>
<dbReference type="PANTHER" id="PTHR46268:SF24">
    <property type="entry name" value="UNIVERSAL STRESS PROTEIN"/>
    <property type="match status" value="1"/>
</dbReference>
<reference evidence="3 4" key="1">
    <citation type="submission" date="2014-07" db="EMBL/GenBank/DDBJ databases">
        <title>Methanogenic archaea and the global carbon cycle.</title>
        <authorList>
            <person name="Henriksen J.R."/>
            <person name="Luke J."/>
            <person name="Reinhart S."/>
            <person name="Benedict M.N."/>
            <person name="Youngblut N.D."/>
            <person name="Metcalf M.E."/>
            <person name="Whitaker R.J."/>
            <person name="Metcalf W.W."/>
        </authorList>
    </citation>
    <scope>NUCLEOTIDE SEQUENCE [LARGE SCALE GENOMIC DNA]</scope>
    <source>
        <strain evidence="3 4">WWM610</strain>
    </source>
</reference>
<dbReference type="EMBL" id="CP009509">
    <property type="protein sequence ID" value="AKB42197.1"/>
    <property type="molecule type" value="Genomic_DNA"/>
</dbReference>
<feature type="domain" description="UspA" evidence="2">
    <location>
        <begin position="6"/>
        <end position="146"/>
    </location>
</feature>
<dbReference type="PIRSF" id="PIRSF006276">
    <property type="entry name" value="UspA"/>
    <property type="match status" value="1"/>
</dbReference>
<dbReference type="PRINTS" id="PR01438">
    <property type="entry name" value="UNVRSLSTRESS"/>
</dbReference>